<reference evidence="1 2" key="1">
    <citation type="submission" date="2024-02" db="EMBL/GenBank/DDBJ databases">
        <title>A novel Wenzhouxiangellaceae bacterium, isolated from coastal sediments.</title>
        <authorList>
            <person name="Du Z.-J."/>
            <person name="Ye Y.-Q."/>
            <person name="Zhang X.-Y."/>
        </authorList>
    </citation>
    <scope>NUCLEOTIDE SEQUENCE [LARGE SCALE GENOMIC DNA]</scope>
    <source>
        <strain evidence="1 2">CH-27</strain>
    </source>
</reference>
<dbReference type="Proteomes" id="UP001359886">
    <property type="component" value="Unassembled WGS sequence"/>
</dbReference>
<evidence type="ECO:0000313" key="2">
    <source>
        <dbReference type="Proteomes" id="UP001359886"/>
    </source>
</evidence>
<protein>
    <submittedName>
        <fullName evidence="1">DUF721 domain-containing protein</fullName>
    </submittedName>
</protein>
<evidence type="ECO:0000313" key="1">
    <source>
        <dbReference type="EMBL" id="MEJ8569606.1"/>
    </source>
</evidence>
<sequence length="138" mass="15614">MANPPRSRKAASRIDDVVARRDSSLGPLWRHARELARLDDILAGLTDPDTARHVQVANRREDRLILLAPSAAWATRLRMQAPQLLEGLRRAGLDTIRHIDIRVAPLVRSSAPQKVRRPLSPAATEALDQMHHLVRRRR</sequence>
<dbReference type="InterPro" id="IPR007922">
    <property type="entry name" value="DciA-like"/>
</dbReference>
<keyword evidence="2" id="KW-1185">Reference proteome</keyword>
<name>A0AAW9RPX4_9GAMM</name>
<dbReference type="Pfam" id="PF05258">
    <property type="entry name" value="DciA"/>
    <property type="match status" value="1"/>
</dbReference>
<accession>A0AAW9RPX4</accession>
<dbReference type="EMBL" id="JAZHOG010000016">
    <property type="protein sequence ID" value="MEJ8569606.1"/>
    <property type="molecule type" value="Genomic_DNA"/>
</dbReference>
<proteinExistence type="predicted"/>
<comment type="caution">
    <text evidence="1">The sequence shown here is derived from an EMBL/GenBank/DDBJ whole genome shotgun (WGS) entry which is preliminary data.</text>
</comment>
<dbReference type="RefSeq" id="WP_354696932.1">
    <property type="nucleotide sequence ID" value="NZ_JAZHOG010000016.1"/>
</dbReference>
<organism evidence="1 2">
    <name type="scientific">Elongatibacter sediminis</name>
    <dbReference type="NCBI Taxonomy" id="3119006"/>
    <lineage>
        <taxon>Bacteria</taxon>
        <taxon>Pseudomonadati</taxon>
        <taxon>Pseudomonadota</taxon>
        <taxon>Gammaproteobacteria</taxon>
        <taxon>Chromatiales</taxon>
        <taxon>Wenzhouxiangellaceae</taxon>
        <taxon>Elongatibacter</taxon>
    </lineage>
</organism>
<dbReference type="AlphaFoldDB" id="A0AAW9RPX4"/>
<gene>
    <name evidence="1" type="ORF">V3330_18405</name>
</gene>